<accession>C1L6S3</accession>
<evidence type="ECO:0000256" key="1">
    <source>
        <dbReference type="SAM" id="Phobius"/>
    </source>
</evidence>
<proteinExistence type="evidence at transcript level"/>
<dbReference type="AlphaFoldDB" id="C1L6S3"/>
<sequence length="76" mass="8928">MDLKCRVKNFWIRALHKNPHLVYLFPLVSVCVCISVSGHLQRRAAGIERAYKYKTMYIVKRAEDVELTEENADLYN</sequence>
<evidence type="ECO:0000313" key="2">
    <source>
        <dbReference type="EMBL" id="CAX70401.1"/>
    </source>
</evidence>
<reference evidence="2" key="2">
    <citation type="submission" date="2009-03" db="EMBL/GenBank/DDBJ databases">
        <authorList>
            <person name="Gang L."/>
        </authorList>
    </citation>
    <scope>NUCLEOTIDE SEQUENCE</scope>
    <source>
        <strain evidence="2">Anhui</strain>
    </source>
</reference>
<organism evidence="2">
    <name type="scientific">Schistosoma japonicum</name>
    <name type="common">Blood fluke</name>
    <dbReference type="NCBI Taxonomy" id="6182"/>
    <lineage>
        <taxon>Eukaryota</taxon>
        <taxon>Metazoa</taxon>
        <taxon>Spiralia</taxon>
        <taxon>Lophotrochozoa</taxon>
        <taxon>Platyhelminthes</taxon>
        <taxon>Trematoda</taxon>
        <taxon>Digenea</taxon>
        <taxon>Strigeidida</taxon>
        <taxon>Schistosomatoidea</taxon>
        <taxon>Schistosomatidae</taxon>
        <taxon>Schistosoma</taxon>
    </lineage>
</organism>
<reference evidence="2" key="1">
    <citation type="journal article" date="2009" name="Nature">
        <title>The Schistosoma japonicum genome reveals features of host-parasite interplay.</title>
        <authorList>
            <person name="Liu F."/>
            <person name="Zhou Y."/>
            <person name="Wang Z.Q."/>
            <person name="Lu G."/>
            <person name="Zheng H."/>
            <person name="Brindley P.J."/>
            <person name="McManus D.P."/>
            <person name="Blair D."/>
            <person name="Zhang Q.H."/>
            <person name="Zhong Y."/>
            <person name="Wang S."/>
            <person name="Han Z.G."/>
            <person name="Chen Z."/>
        </authorList>
    </citation>
    <scope>NUCLEOTIDE SEQUENCE</scope>
    <source>
        <strain evidence="2">Anhui</strain>
    </source>
</reference>
<protein>
    <submittedName>
        <fullName evidence="2">Uncharacterized protein</fullName>
    </submittedName>
</protein>
<dbReference type="EMBL" id="FN314668">
    <property type="protein sequence ID" value="CAX70401.1"/>
    <property type="molecule type" value="mRNA"/>
</dbReference>
<keyword evidence="1" id="KW-1133">Transmembrane helix</keyword>
<keyword evidence="1" id="KW-0812">Transmembrane</keyword>
<keyword evidence="1" id="KW-0472">Membrane</keyword>
<name>C1L6S3_SCHJA</name>
<feature type="transmembrane region" description="Helical" evidence="1">
    <location>
        <begin position="20"/>
        <end position="40"/>
    </location>
</feature>